<sequence length="183" mass="20962">MMCGMGFGERWRNWMMNCICTPELSVLVNGSPTAEFGVEKGLRQGDPLSPFLFNIVTEGLSSLFLKAYDLGLVRGATFGEEVHITHLQFADDTILFLKPRFDYLCNARRILRCFELASGLRINFHKSCVAKVSKYGNTEEVWANAFNCKKATWIPILTLAYLWERIRVQRLFGFLYLTASRKD</sequence>
<dbReference type="SUPFAM" id="SSF56672">
    <property type="entry name" value="DNA/RNA polymerases"/>
    <property type="match status" value="1"/>
</dbReference>
<evidence type="ECO:0000313" key="3">
    <source>
        <dbReference type="Proteomes" id="UP001281410"/>
    </source>
</evidence>
<comment type="caution">
    <text evidence="2">The sequence shown here is derived from an EMBL/GenBank/DDBJ whole genome shotgun (WGS) entry which is preliminary data.</text>
</comment>
<accession>A0AAE0AKE1</accession>
<gene>
    <name evidence="2" type="ORF">Dsin_013210</name>
</gene>
<dbReference type="Proteomes" id="UP001281410">
    <property type="component" value="Unassembled WGS sequence"/>
</dbReference>
<evidence type="ECO:0000313" key="2">
    <source>
        <dbReference type="EMBL" id="KAK3219240.1"/>
    </source>
</evidence>
<organism evidence="2 3">
    <name type="scientific">Dipteronia sinensis</name>
    <dbReference type="NCBI Taxonomy" id="43782"/>
    <lineage>
        <taxon>Eukaryota</taxon>
        <taxon>Viridiplantae</taxon>
        <taxon>Streptophyta</taxon>
        <taxon>Embryophyta</taxon>
        <taxon>Tracheophyta</taxon>
        <taxon>Spermatophyta</taxon>
        <taxon>Magnoliopsida</taxon>
        <taxon>eudicotyledons</taxon>
        <taxon>Gunneridae</taxon>
        <taxon>Pentapetalae</taxon>
        <taxon>rosids</taxon>
        <taxon>malvids</taxon>
        <taxon>Sapindales</taxon>
        <taxon>Sapindaceae</taxon>
        <taxon>Hippocastanoideae</taxon>
        <taxon>Acereae</taxon>
        <taxon>Dipteronia</taxon>
    </lineage>
</organism>
<name>A0AAE0AKE1_9ROSI</name>
<dbReference type="InterPro" id="IPR000477">
    <property type="entry name" value="RT_dom"/>
</dbReference>
<evidence type="ECO:0000259" key="1">
    <source>
        <dbReference type="PROSITE" id="PS50878"/>
    </source>
</evidence>
<proteinExistence type="predicted"/>
<dbReference type="PANTHER" id="PTHR46890:SF50">
    <property type="entry name" value="RNA-DIRECTED DNA POLYMERASE, EUKARYOTA, REVERSE TRANSCRIPTASE ZINC-BINDING DOMAIN PROTEIN-RELATED"/>
    <property type="match status" value="1"/>
</dbReference>
<dbReference type="PROSITE" id="PS50878">
    <property type="entry name" value="RT_POL"/>
    <property type="match status" value="1"/>
</dbReference>
<keyword evidence="3" id="KW-1185">Reference proteome</keyword>
<dbReference type="InterPro" id="IPR052343">
    <property type="entry name" value="Retrotransposon-Effector_Assoc"/>
</dbReference>
<dbReference type="InterPro" id="IPR043502">
    <property type="entry name" value="DNA/RNA_pol_sf"/>
</dbReference>
<dbReference type="AlphaFoldDB" id="A0AAE0AKE1"/>
<feature type="domain" description="Reverse transcriptase" evidence="1">
    <location>
        <begin position="1"/>
        <end position="158"/>
    </location>
</feature>
<protein>
    <recommendedName>
        <fullName evidence="1">Reverse transcriptase domain-containing protein</fullName>
    </recommendedName>
</protein>
<reference evidence="2" key="1">
    <citation type="journal article" date="2023" name="Plant J.">
        <title>Genome sequences and population genomics provide insights into the demographic history, inbreeding, and mutation load of two 'living fossil' tree species of Dipteronia.</title>
        <authorList>
            <person name="Feng Y."/>
            <person name="Comes H.P."/>
            <person name="Chen J."/>
            <person name="Zhu S."/>
            <person name="Lu R."/>
            <person name="Zhang X."/>
            <person name="Li P."/>
            <person name="Qiu J."/>
            <person name="Olsen K.M."/>
            <person name="Qiu Y."/>
        </authorList>
    </citation>
    <scope>NUCLEOTIDE SEQUENCE</scope>
    <source>
        <strain evidence="2">NBL</strain>
    </source>
</reference>
<dbReference type="EMBL" id="JANJYJ010000004">
    <property type="protein sequence ID" value="KAK3219240.1"/>
    <property type="molecule type" value="Genomic_DNA"/>
</dbReference>
<dbReference type="Pfam" id="PF00078">
    <property type="entry name" value="RVT_1"/>
    <property type="match status" value="1"/>
</dbReference>
<dbReference type="PANTHER" id="PTHR46890">
    <property type="entry name" value="NON-LTR RETROLELEMENT REVERSE TRANSCRIPTASE-LIKE PROTEIN-RELATED"/>
    <property type="match status" value="1"/>
</dbReference>